<dbReference type="PANTHER" id="PTHR45527">
    <property type="entry name" value="NONRIBOSOMAL PEPTIDE SYNTHETASE"/>
    <property type="match status" value="1"/>
</dbReference>
<feature type="compositionally biased region" description="Polar residues" evidence="5">
    <location>
        <begin position="2367"/>
        <end position="2381"/>
    </location>
</feature>
<dbReference type="InterPro" id="IPR036736">
    <property type="entry name" value="ACP-like_sf"/>
</dbReference>
<keyword evidence="8" id="KW-1185">Reference proteome</keyword>
<dbReference type="CDD" id="cd17651">
    <property type="entry name" value="A_NRPS_VisG_like"/>
    <property type="match status" value="1"/>
</dbReference>
<dbReference type="Proteomes" id="UP000238413">
    <property type="component" value="Chromosome"/>
</dbReference>
<dbReference type="SMART" id="SM00824">
    <property type="entry name" value="PKS_TE"/>
    <property type="match status" value="1"/>
</dbReference>
<dbReference type="InterPro" id="IPR020845">
    <property type="entry name" value="AMP-binding_CS"/>
</dbReference>
<dbReference type="Gene3D" id="3.30.559.30">
    <property type="entry name" value="Nonribosomal peptide synthetase, condensation domain"/>
    <property type="match status" value="3"/>
</dbReference>
<dbReference type="SUPFAM" id="SSF47336">
    <property type="entry name" value="ACP-like"/>
    <property type="match status" value="3"/>
</dbReference>
<dbReference type="CDD" id="cd02440">
    <property type="entry name" value="AdoMet_MTases"/>
    <property type="match status" value="2"/>
</dbReference>
<feature type="domain" description="Carrier" evidence="6">
    <location>
        <begin position="2443"/>
        <end position="2518"/>
    </location>
</feature>
<dbReference type="Gene3D" id="3.30.300.30">
    <property type="match status" value="5"/>
</dbReference>
<evidence type="ECO:0000256" key="3">
    <source>
        <dbReference type="ARBA" id="ARBA00022553"/>
    </source>
</evidence>
<dbReference type="InterPro" id="IPR006162">
    <property type="entry name" value="Ppantetheine_attach_site"/>
</dbReference>
<evidence type="ECO:0000256" key="1">
    <source>
        <dbReference type="ARBA" id="ARBA00001957"/>
    </source>
</evidence>
<dbReference type="Gene3D" id="3.40.50.150">
    <property type="entry name" value="Vaccinia Virus protein VP39"/>
    <property type="match status" value="2"/>
</dbReference>
<proteinExistence type="predicted"/>
<dbReference type="InterPro" id="IPR029063">
    <property type="entry name" value="SAM-dependent_MTases_sf"/>
</dbReference>
<dbReference type="SUPFAM" id="SSF52777">
    <property type="entry name" value="CoA-dependent acyltransferases"/>
    <property type="match status" value="6"/>
</dbReference>
<name>A0ABN5IC48_9ACTN</name>
<dbReference type="InterPro" id="IPR000873">
    <property type="entry name" value="AMP-dep_synth/lig_dom"/>
</dbReference>
<dbReference type="Gene3D" id="3.30.559.10">
    <property type="entry name" value="Chloramphenicol acetyltransferase-like domain"/>
    <property type="match status" value="3"/>
</dbReference>
<dbReference type="InterPro" id="IPR001031">
    <property type="entry name" value="Thioesterase"/>
</dbReference>
<gene>
    <name evidence="7" type="ORF">C4B68_39075</name>
</gene>
<protein>
    <submittedName>
        <fullName evidence="7">Non-ribosomal peptide synthetase</fullName>
    </submittedName>
</protein>
<comment type="cofactor">
    <cofactor evidence="1">
        <name>pantetheine 4'-phosphate</name>
        <dbReference type="ChEBI" id="CHEBI:47942"/>
    </cofactor>
</comment>
<dbReference type="PROSITE" id="PS50075">
    <property type="entry name" value="CARRIER"/>
    <property type="match status" value="3"/>
</dbReference>
<feature type="region of interest" description="Disordered" evidence="5">
    <location>
        <begin position="2357"/>
        <end position="2382"/>
    </location>
</feature>
<dbReference type="InterPro" id="IPR010071">
    <property type="entry name" value="AA_adenyl_dom"/>
</dbReference>
<keyword evidence="2" id="KW-0596">Phosphopantetheine</keyword>
<organism evidence="7 8">
    <name type="scientific">Streptomyces dengpaensis</name>
    <dbReference type="NCBI Taxonomy" id="2049881"/>
    <lineage>
        <taxon>Bacteria</taxon>
        <taxon>Bacillati</taxon>
        <taxon>Actinomycetota</taxon>
        <taxon>Actinomycetes</taxon>
        <taxon>Kitasatosporales</taxon>
        <taxon>Streptomycetaceae</taxon>
        <taxon>Streptomyces</taxon>
    </lineage>
</organism>
<accession>A0ABN5IC48</accession>
<keyword evidence="3" id="KW-0597">Phosphoprotein</keyword>
<dbReference type="RefSeq" id="WP_104880054.1">
    <property type="nucleotide sequence ID" value="NZ_CP026652.1"/>
</dbReference>
<evidence type="ECO:0000259" key="6">
    <source>
        <dbReference type="PROSITE" id="PS50075"/>
    </source>
</evidence>
<dbReference type="InterPro" id="IPR020806">
    <property type="entry name" value="PKS_PP-bd"/>
</dbReference>
<feature type="domain" description="Carrier" evidence="6">
    <location>
        <begin position="3901"/>
        <end position="3976"/>
    </location>
</feature>
<dbReference type="Pfam" id="PF08242">
    <property type="entry name" value="Methyltransf_12"/>
    <property type="match status" value="2"/>
</dbReference>
<dbReference type="Gene3D" id="3.40.50.980">
    <property type="match status" value="6"/>
</dbReference>
<dbReference type="SUPFAM" id="SSF56801">
    <property type="entry name" value="Acetyl-CoA synthetase-like"/>
    <property type="match status" value="3"/>
</dbReference>
<dbReference type="CDD" id="cd19543">
    <property type="entry name" value="DCL_NRPS"/>
    <property type="match status" value="1"/>
</dbReference>
<dbReference type="NCBIfam" id="TIGR01733">
    <property type="entry name" value="AA-adenyl-dom"/>
    <property type="match status" value="3"/>
</dbReference>
<feature type="domain" description="Carrier" evidence="6">
    <location>
        <begin position="972"/>
        <end position="1047"/>
    </location>
</feature>
<dbReference type="Gene3D" id="1.10.1200.10">
    <property type="entry name" value="ACP-like"/>
    <property type="match status" value="2"/>
</dbReference>
<dbReference type="InterPro" id="IPR029058">
    <property type="entry name" value="AB_hydrolase_fold"/>
</dbReference>
<dbReference type="InterPro" id="IPR001242">
    <property type="entry name" value="Condensation_dom"/>
</dbReference>
<dbReference type="InterPro" id="IPR020802">
    <property type="entry name" value="TesA-like"/>
</dbReference>
<dbReference type="Pfam" id="PF00550">
    <property type="entry name" value="PP-binding"/>
    <property type="match status" value="3"/>
</dbReference>
<keyword evidence="4" id="KW-0677">Repeat</keyword>
<dbReference type="EMBL" id="CP026652">
    <property type="protein sequence ID" value="AVH60770.1"/>
    <property type="molecule type" value="Genomic_DNA"/>
</dbReference>
<dbReference type="SMART" id="SM00823">
    <property type="entry name" value="PKS_PP"/>
    <property type="match status" value="3"/>
</dbReference>
<dbReference type="InterPro" id="IPR025110">
    <property type="entry name" value="AMP-bd_C"/>
</dbReference>
<dbReference type="Pfam" id="PF00975">
    <property type="entry name" value="Thioesterase"/>
    <property type="match status" value="1"/>
</dbReference>
<dbReference type="InterPro" id="IPR013217">
    <property type="entry name" value="Methyltransf_12"/>
</dbReference>
<dbReference type="InterPro" id="IPR009081">
    <property type="entry name" value="PP-bd_ACP"/>
</dbReference>
<dbReference type="Pfam" id="PF00668">
    <property type="entry name" value="Condensation"/>
    <property type="match status" value="3"/>
</dbReference>
<evidence type="ECO:0000256" key="2">
    <source>
        <dbReference type="ARBA" id="ARBA00022450"/>
    </source>
</evidence>
<dbReference type="InterPro" id="IPR023213">
    <property type="entry name" value="CAT-like_dom_sf"/>
</dbReference>
<sequence>MTPSGLEDILPLSPMQEGLLFHSRYEQDGADVYAVQHVFDIEGTLDGVLLRAAVRALVQRHPNLRAGFRQMDSGQTVQLIPRQVDIPWEEFDLSSLPATEAEAELARLAAKEHGRRFDLAEPPLLRFSLVRLASEHQRLIMTTHHILLDGWSMPILVRELITLYGSHGDVATLPRVTPYRQYLGWLAQQDRPAAEAAWREALVGLEQPTLVTPVDPARAALMPERITVEMDEDRTAALADWARRQGVTMNTVLQAAWGLVLSRRTGQDDVVFGAVVAGRDPQLPGVEAMVGLFINMVPVRLALDPAQSLLSTVVRLQDEQSRLTAHHHLGLARIQQLAGLGDLFDTSLVFENYPWDDPAELADPGLRITPDLGHGRDATHYPLTLIAAPGRRLYLRLDYRDDLVDQATAAGFLDRLTQVLDFVVTDADRPIGRIDLITGEERRNLLVTRNDTVRETSGTTLPGLFEARAAETPDTPAVVCDETTLTYQKLNERANQLAHLLTTRGIGPERIVALALPRSTDLVIAVLAVLKAGAAYLPLDPEYPHARLTHMVTDAHPALLLTTTATQSNLPTTQDTPVLLLDTPDTTTGLANHPTHNPTPALAPDHPAYVIYTSGSTGRPKGIVMPAGALLNLLEWHHRAVGGEPGTRTAQFTAISFDVSAQEVLSALLFGKTLVVPAEDVRRDAARFAAWLDDHRVEELFAPNLVLEALAEAAVEQGRTLPRLRTVAQAGEALTPSRLVREFHRSAPGRALHNHYGPTETHVVTAHTLGEDPDDWPLSAPIGRPIANTRAYVLGSGLQLVAPGVVGELYIAGAGVARGYLHRPGLTAERFVADPYAPEPGARMYRTGDLVRRNRDGDLEFIGRADHQVKIRGFRIEPGEIEAVLADHPDIAQAAVVAREDEPGRARLVAYVVAREALRPDDVREFTRDRLPEHMVPSAVVLLEHLPLTANGKLDRAALPAPEFTSGGAGREARTPQEQIVCDLFAQVLGLPRVGVDDDFFHLGGHSLLATRLIARIRAAFSVEIGLRTLFEARTAGAVAARLDTAGPARLALTRQRLPDLVPLSFAQRRLWFLHKMEGPSATYNIPLVLRLTGELDNEALRAAVGDVVAHHDSLRTVFPEAEGTPHQHVLDSVTVELSATDITETELPDVLTSAARHLFDLAVEPPLRAELFRVAPDRHVLLLVLHHIAGDGWSLGPLASDLARAYTARTQGQVPGWSDLAVQYADYTLWQNELLGDQDDPDSLFAMQIDYWTRTLAGLPDQLALPTDRQRPAVMSYRGDYVRVDIDPALHRRLTDLARSTGASLFMVLQAGLAALLTRLGAGRDIPLGSPIAGRTDHSLDHLIGFFVNTLVLRTDTSGNPTLTELISRVRETSLAAYAHQDVPFEYLVEHLNPTRTLAHHPLFQIMLALQNAPEAAFQLPGLHIDVAPGRTHTAKFDLFISLAEQRGAHGEPQGITGAVEYSSDLYDASTVQALFDRWIRLLDTATTDPDQPLDGIDLLTPEEHQQVLNTWLDTEAEVGEDLVPVRFAGQARATPEAVALIAGDTAVTYAELNSRANRLAHALLRRGAGPGTVIALALPRSADLVVALLAVLKTGAAYLPLDPDHPSGRIAYVLADAEPTLLLTTLATDARLPGGGSPQRLMLDSADVQAVLADCPDTDPADADRAAPLRAADAAYVIYTSGSTGRPKGVVVPHAALLNFLVAMRQKVPLRPDERLLAVTTVAFDIAALELYHPLLSGAAVVLAPKEAVPQPSAVLDLIARHGVTVVQGTPSLWQLLVAHEPEALRGLRMLVGGEALPIALADSLRTLTEDLTNLYGPTETTIWSTAADLAGATGAPPIGRPITNTRVYVLDGGLRLVAPGVVGELYIAGAGVARGYLGRPGLTAERFLADPYGSEPGARMYRTGDLVRWNPDGELEFIGRVDHQVKIRGFRIEPGEIEAVLADHPDVAQAAVVVREDEPGDARLAAYVVADTSARGYDEKVERNQLSEWQDLYDSVYTTAPKTAFGENFASWNSSYDGRPIPLLEMREWRDTTVDRIRTLRPRRVLEIGVGTGLLLAGLAPECEEYWGTDFSPTVIKDLQRHVDADPVLASRVRLRTRPAHDFDGLPAGHFDTIVLNSVVQYFPNAVYLEQVVANAVRALAPGGALFIGDVRNPRLLRTFAAAVHTARADDPTDTAAVRRAVEHSLVLEKELLVDPEYFTALAHHIPDLAGTDIQLKRGTSHNELTRYRYDATLYKTGITPHPLTDTPTRPWPQHTAPGATFADLSHYLEAERPAELRVTGVPNPRLTHELAVQHTLYGDTPSSADTAHPQVTLEAFHALGDEHGYWTGITWSTHDRDTVDVLLLDRNRPAEGTPVGTYAPAGTGTSATPLSTWTTNPAARRGTGALVTKLREHSRHHLPDYMVPAFIVPLDRLPLTANGKLDRAALPAPEFTSGGAGREARTPQEQIVCDLFAQVLGLPRVGVDDDFFHLGGHSLLATRLIAQVRAVFGVELELRSLFEGPTPAEVATLLDTAGPGRLALTRRQRPDVMPLSFAQRRLWFIHKMEGPSATYNIPLALRLTGELDRDGLRAALGDVVARHESLRTVFPEAEGVPYQQVLPAETAVPRLTVTPTTETELPDVLTSASRHPFDLAAEPPLRADLFELSAQEYVLLVVVHHIAGDGWSLGPLASDLARAYTARTQGQVPGWSDLAVQYADYTLWQNELLGDQDDPDSLFATQIDYWTRTLAGLPDQLALPTDRPRPAVMSYRGDYVTVDIDPALHQRLTDLARSTGASLFMVLQAGLAALLTRLGAGRDIPLGSPIAGRTDHSLDHLIGFFVNTLVLRTDTSGNPTLTELISRVRETSLAAYAHQDVPFEYLVEHLNPTRTLAHHPLFQIMLALQNAPEAAFQLPGLHIDVAPGRTHTAKFDLFISLAEQRGAHGEPQGITGAVEYSSDLYDASTVQALFDRWIRLLDTATTHPDQPLSTIGVLSAEEHRKIFRDFNDTGLPLPEASLAELFTRQAARTPDAPAVTDGETSLTYAELDSHANQFAHELIARGVRPGDSVAVLLRRSVVTVTTVLALTKAGAAYVPLDERHPAERIRHVLTDTGARLLVTDDLTGPRPGAEACELIRLTSLGHPEADPGDPEATVHPEAAAYVMYTSGSTGIPKGIVVSHRNVAALALDPRFDGRAHERVLLHSPTAFDASTYELWVPLLNGGTVVVAPAGDLDVPTLQQVIVEQRVTALWLTSSLFDVVVDHAPECLAGVRQVWTGGEAVSGTSVRRVQEACPSLTVVDGYGPTETTTFASCHPVTTRYDGGPVVPIGRPMANMRTYVLDAGLQPVAPGVIGELHIAGAGLARGYLHRPGLTAERFVADPYAPDPGARMYRTGDLVRQNPQGVLEFMGRADHQVKIRGFRIEPGEIEAVLADHPDIAQAAVLVHEDQPGNTRLIAYIVTNTDATTSSDEEERSQIGEWKDLYNSLYAEPGSEFGEDFSGWNSSYDGEPIPLTDMREWRAATIERIKALKPGRVLEIGVGTGLLLGGLAPECEEYWGTDFSPTVVEALRRHVDADPELARRVTLRAQAAHEHGELPQGHFDTIILNSVVQYFPNAGYLEQVVEQAFRLLAPGGAVFIGDIRNPRLLRTFTSAVQAACADDVGDTTAVRRAVEQRLVLEKELLVDPEYFTALAHHIPDLAGTDIQLKRGTSHNELTRYRYDATLYKTGITPHPLTDTPTRPWPRDLGALAEQLRTARPERLRVTGVPNSRIAHDLAVQHALEAGTAPTGPLVPGVDPEDLHRLGEEHGYWTAISWSTHDPAAVDITYVRRGLLGEGVAVGTYASAGAAGPGTPLSSWTTSPAAGRDTGALLIALREHTRRLLPDYMRPAAIVPLDRLPLTANGKLDRAALPAFAPERADIGRAPATPQEQVVCELFAEVLGRPVVGVDEDFFDLGGHSLLATRLMARLRAAFGVELGLRSLFEAPTPGGIAARLEVDDSDGSYEVVLPLRARGSRPPLFFIHPGGGISWSYSALIKQLGPQYPLYGIQARGLARPEPRPGSIEEMAVDYADQIQSVQPHGPYHLAGWSFGGLCAHALAAEFRRRGEPVALVAVLDVIPNWQGLTHADVPAPDDRVMLLYHVGLVDDGTHRQDDEEMTFARAREILRRQGSALANLDEDRLAAITEISANNTHLTIDYRPGPIDGDLLLIACSEQQDPPVDAAAWQPYVRGTVEAHVVPGEHGTMLTRPDTLAEIGRILSAKLHELTGDE</sequence>
<dbReference type="CDD" id="cd12117">
    <property type="entry name" value="A_NRPS_Srf_like"/>
    <property type="match status" value="1"/>
</dbReference>
<evidence type="ECO:0000313" key="8">
    <source>
        <dbReference type="Proteomes" id="UP000238413"/>
    </source>
</evidence>
<dbReference type="CDD" id="cd05930">
    <property type="entry name" value="A_NRPS"/>
    <property type="match status" value="1"/>
</dbReference>
<dbReference type="NCBIfam" id="NF003417">
    <property type="entry name" value="PRK04813.1"/>
    <property type="match status" value="5"/>
</dbReference>
<dbReference type="Gene3D" id="3.40.50.1820">
    <property type="entry name" value="alpha/beta hydrolase"/>
    <property type="match status" value="1"/>
</dbReference>
<dbReference type="Gene3D" id="2.30.38.10">
    <property type="entry name" value="Luciferase, Domain 3"/>
    <property type="match status" value="3"/>
</dbReference>
<evidence type="ECO:0000313" key="7">
    <source>
        <dbReference type="EMBL" id="AVH60770.1"/>
    </source>
</evidence>
<dbReference type="PROSITE" id="PS00455">
    <property type="entry name" value="AMP_BINDING"/>
    <property type="match status" value="3"/>
</dbReference>
<evidence type="ECO:0000256" key="5">
    <source>
        <dbReference type="SAM" id="MobiDB-lite"/>
    </source>
</evidence>
<dbReference type="SUPFAM" id="SSF53335">
    <property type="entry name" value="S-adenosyl-L-methionine-dependent methyltransferases"/>
    <property type="match status" value="2"/>
</dbReference>
<reference evidence="7 8" key="1">
    <citation type="submission" date="2018-02" db="EMBL/GenBank/DDBJ databases">
        <title>Complete genome sequence of Streptomyces dengpaensis, the producer of angucyclines.</title>
        <authorList>
            <person name="Yumei L."/>
        </authorList>
    </citation>
    <scope>NUCLEOTIDE SEQUENCE [LARGE SCALE GENOMIC DNA]</scope>
    <source>
        <strain evidence="7 8">XZHG99</strain>
    </source>
</reference>
<dbReference type="PANTHER" id="PTHR45527:SF1">
    <property type="entry name" value="FATTY ACID SYNTHASE"/>
    <property type="match status" value="1"/>
</dbReference>
<dbReference type="Pfam" id="PF00501">
    <property type="entry name" value="AMP-binding"/>
    <property type="match status" value="3"/>
</dbReference>
<evidence type="ECO:0000256" key="4">
    <source>
        <dbReference type="ARBA" id="ARBA00022737"/>
    </source>
</evidence>
<dbReference type="SUPFAM" id="SSF53474">
    <property type="entry name" value="alpha/beta-Hydrolases"/>
    <property type="match status" value="1"/>
</dbReference>
<dbReference type="Pfam" id="PF13193">
    <property type="entry name" value="AMP-binding_C"/>
    <property type="match status" value="2"/>
</dbReference>
<dbReference type="InterPro" id="IPR045851">
    <property type="entry name" value="AMP-bd_C_sf"/>
</dbReference>
<dbReference type="PROSITE" id="PS00012">
    <property type="entry name" value="PHOSPHOPANTETHEINE"/>
    <property type="match status" value="2"/>
</dbReference>
<dbReference type="CDD" id="cd19540">
    <property type="entry name" value="LCL_NRPS-like"/>
    <property type="match status" value="2"/>
</dbReference>